<feature type="region of interest" description="Disordered" evidence="1">
    <location>
        <begin position="360"/>
        <end position="385"/>
    </location>
</feature>
<organism evidence="2 3">
    <name type="scientific">Coprinopsis marcescibilis</name>
    <name type="common">Agaric fungus</name>
    <name type="synonym">Psathyrella marcescibilis</name>
    <dbReference type="NCBI Taxonomy" id="230819"/>
    <lineage>
        <taxon>Eukaryota</taxon>
        <taxon>Fungi</taxon>
        <taxon>Dikarya</taxon>
        <taxon>Basidiomycota</taxon>
        <taxon>Agaricomycotina</taxon>
        <taxon>Agaricomycetes</taxon>
        <taxon>Agaricomycetidae</taxon>
        <taxon>Agaricales</taxon>
        <taxon>Agaricineae</taxon>
        <taxon>Psathyrellaceae</taxon>
        <taxon>Coprinopsis</taxon>
    </lineage>
</organism>
<dbReference type="AlphaFoldDB" id="A0A5C3KPH6"/>
<sequence>MDVISPVDRLRIAIALAALRYKPPSQSASSYVLGLRVKFVPIGASPPTSDKSWKSHALQLEMEYASLKAQYETERIKSAMPLNLSQTTSSQSDELETLPLIGAAKKKSGRKKKNVPADSPPPTIRPENVMNLVDRWGLPLLAKESLLSMVDSLSRLVIIPQKTAVVEEAIATALQRTVDMFSKEFRQVLNAPEPAPNHVKILDMLTKLTDYIFSTALPTAIGSSHERFSQLSLDEIFGCLVREIAPPAISSFLPLSERHLQMFIQPPLKTPEIDAVDIRYGVLAVLQTTFSCLFTIKPHPCSHTSDPGTICTAAALDSLRMSLILEILKELCRMIYTGTGAEGKGFHCVGENWERTHPRQDLAHPLSSGSGSAASVPDKPPKTEKRRIRIKKLAIKDAFWFLCTVLHSLSVPDFHGLSEHSVRHDLRDDCQAPDKLYCYGKSMRTMQLAIRNTLLNLVLDCQAAQRNYRRFISPTNDKSRPDMASQVDSPAETHESEPRSPSNTRGGQQAQEPLATNEDNQKVVHGVEEGLIDETGYSMLLGVVEQFLMPTSQV</sequence>
<protein>
    <submittedName>
        <fullName evidence="2">Uncharacterized protein</fullName>
    </submittedName>
</protein>
<feature type="compositionally biased region" description="Polar residues" evidence="1">
    <location>
        <begin position="499"/>
        <end position="511"/>
    </location>
</feature>
<proteinExistence type="predicted"/>
<evidence type="ECO:0000313" key="3">
    <source>
        <dbReference type="Proteomes" id="UP000307440"/>
    </source>
</evidence>
<name>A0A5C3KPH6_COPMA</name>
<accession>A0A5C3KPH6</accession>
<gene>
    <name evidence="2" type="ORF">FA15DRAFT_596790</name>
</gene>
<evidence type="ECO:0000313" key="2">
    <source>
        <dbReference type="EMBL" id="TFK22037.1"/>
    </source>
</evidence>
<dbReference type="Proteomes" id="UP000307440">
    <property type="component" value="Unassembled WGS sequence"/>
</dbReference>
<feature type="region of interest" description="Disordered" evidence="1">
    <location>
        <begin position="472"/>
        <end position="522"/>
    </location>
</feature>
<feature type="compositionally biased region" description="Basic residues" evidence="1">
    <location>
        <begin position="104"/>
        <end position="114"/>
    </location>
</feature>
<feature type="region of interest" description="Disordered" evidence="1">
    <location>
        <begin position="102"/>
        <end position="126"/>
    </location>
</feature>
<dbReference type="EMBL" id="ML210251">
    <property type="protein sequence ID" value="TFK22037.1"/>
    <property type="molecule type" value="Genomic_DNA"/>
</dbReference>
<keyword evidence="3" id="KW-1185">Reference proteome</keyword>
<reference evidence="2 3" key="1">
    <citation type="journal article" date="2019" name="Nat. Ecol. Evol.">
        <title>Megaphylogeny resolves global patterns of mushroom evolution.</title>
        <authorList>
            <person name="Varga T."/>
            <person name="Krizsan K."/>
            <person name="Foldi C."/>
            <person name="Dima B."/>
            <person name="Sanchez-Garcia M."/>
            <person name="Sanchez-Ramirez S."/>
            <person name="Szollosi G.J."/>
            <person name="Szarkandi J.G."/>
            <person name="Papp V."/>
            <person name="Albert L."/>
            <person name="Andreopoulos W."/>
            <person name="Angelini C."/>
            <person name="Antonin V."/>
            <person name="Barry K.W."/>
            <person name="Bougher N.L."/>
            <person name="Buchanan P."/>
            <person name="Buyck B."/>
            <person name="Bense V."/>
            <person name="Catcheside P."/>
            <person name="Chovatia M."/>
            <person name="Cooper J."/>
            <person name="Damon W."/>
            <person name="Desjardin D."/>
            <person name="Finy P."/>
            <person name="Geml J."/>
            <person name="Haridas S."/>
            <person name="Hughes K."/>
            <person name="Justo A."/>
            <person name="Karasinski D."/>
            <person name="Kautmanova I."/>
            <person name="Kiss B."/>
            <person name="Kocsube S."/>
            <person name="Kotiranta H."/>
            <person name="LaButti K.M."/>
            <person name="Lechner B.E."/>
            <person name="Liimatainen K."/>
            <person name="Lipzen A."/>
            <person name="Lukacs Z."/>
            <person name="Mihaltcheva S."/>
            <person name="Morgado L.N."/>
            <person name="Niskanen T."/>
            <person name="Noordeloos M.E."/>
            <person name="Ohm R.A."/>
            <person name="Ortiz-Santana B."/>
            <person name="Ovrebo C."/>
            <person name="Racz N."/>
            <person name="Riley R."/>
            <person name="Savchenko A."/>
            <person name="Shiryaev A."/>
            <person name="Soop K."/>
            <person name="Spirin V."/>
            <person name="Szebenyi C."/>
            <person name="Tomsovsky M."/>
            <person name="Tulloss R.E."/>
            <person name="Uehling J."/>
            <person name="Grigoriev I.V."/>
            <person name="Vagvolgyi C."/>
            <person name="Papp T."/>
            <person name="Martin F.M."/>
            <person name="Miettinen O."/>
            <person name="Hibbett D.S."/>
            <person name="Nagy L.G."/>
        </authorList>
    </citation>
    <scope>NUCLEOTIDE SEQUENCE [LARGE SCALE GENOMIC DNA]</scope>
    <source>
        <strain evidence="2 3">CBS 121175</strain>
    </source>
</reference>
<evidence type="ECO:0000256" key="1">
    <source>
        <dbReference type="SAM" id="MobiDB-lite"/>
    </source>
</evidence>
<dbReference type="OrthoDB" id="2684605at2759"/>